<feature type="active site" evidence="5">
    <location>
        <position position="48"/>
    </location>
</feature>
<dbReference type="InterPro" id="IPR001792">
    <property type="entry name" value="Acylphosphatase-like_dom"/>
</dbReference>
<evidence type="ECO:0000256" key="2">
    <source>
        <dbReference type="ARBA" id="ARBA00012150"/>
    </source>
</evidence>
<dbReference type="InterPro" id="IPR036046">
    <property type="entry name" value="Acylphosphatase-like_dom_sf"/>
</dbReference>
<proteinExistence type="inferred from homology"/>
<feature type="region of interest" description="Disordered" evidence="7">
    <location>
        <begin position="1"/>
        <end position="27"/>
    </location>
</feature>
<dbReference type="PROSITE" id="PS00150">
    <property type="entry name" value="ACYLPHOSPHATASE_1"/>
    <property type="match status" value="1"/>
</dbReference>
<evidence type="ECO:0000256" key="1">
    <source>
        <dbReference type="ARBA" id="ARBA00005614"/>
    </source>
</evidence>
<evidence type="ECO:0000256" key="7">
    <source>
        <dbReference type="SAM" id="MobiDB-lite"/>
    </source>
</evidence>
<dbReference type="SUPFAM" id="SSF54975">
    <property type="entry name" value="Acylphosphatase/BLUF domain-like"/>
    <property type="match status" value="1"/>
</dbReference>
<evidence type="ECO:0000313" key="10">
    <source>
        <dbReference type="Proteomes" id="UP001623384"/>
    </source>
</evidence>
<protein>
    <recommendedName>
        <fullName evidence="3 5">acylphosphatase</fullName>
        <ecNumber evidence="2 5">3.6.1.7</ecNumber>
    </recommendedName>
</protein>
<dbReference type="EMBL" id="CP148033">
    <property type="protein sequence ID" value="WXK92255.1"/>
    <property type="molecule type" value="Genomic_DNA"/>
</dbReference>
<evidence type="ECO:0000256" key="4">
    <source>
        <dbReference type="ARBA" id="ARBA00047645"/>
    </source>
</evidence>
<evidence type="ECO:0000313" key="9">
    <source>
        <dbReference type="EMBL" id="WXK92255.1"/>
    </source>
</evidence>
<dbReference type="PANTHER" id="PTHR47268:SF4">
    <property type="entry name" value="ACYLPHOSPHATASE"/>
    <property type="match status" value="1"/>
</dbReference>
<evidence type="ECO:0000256" key="6">
    <source>
        <dbReference type="RuleBase" id="RU004168"/>
    </source>
</evidence>
<evidence type="ECO:0000259" key="8">
    <source>
        <dbReference type="PROSITE" id="PS51160"/>
    </source>
</evidence>
<dbReference type="PROSITE" id="PS51160">
    <property type="entry name" value="ACYLPHOSPHATASE_3"/>
    <property type="match status" value="1"/>
</dbReference>
<gene>
    <name evidence="9" type="ORF">WHH00_14350</name>
</gene>
<dbReference type="PANTHER" id="PTHR47268">
    <property type="entry name" value="ACYLPHOSPHATASE"/>
    <property type="match status" value="1"/>
</dbReference>
<feature type="active site" evidence="5">
    <location>
        <position position="66"/>
    </location>
</feature>
<sequence>MARHAGPSSGVPDPSNGAAFPGATDPSDADAVRLEARVYGMVQGVGFRFRTMGKAEELGLAGEVENLSDGSVAVVAEGPGLQVRALLDWLNSPNTPGRVERVEDSFSAVHGNFRGFRAR</sequence>
<accession>A0ABZ2R801</accession>
<dbReference type="InterPro" id="IPR017968">
    <property type="entry name" value="Acylphosphatase_CS"/>
</dbReference>
<keyword evidence="5" id="KW-0378">Hydrolase</keyword>
<name>A0ABZ2R801_9MICC</name>
<keyword evidence="10" id="KW-1185">Reference proteome</keyword>
<dbReference type="EC" id="3.6.1.7" evidence="2 5"/>
<comment type="similarity">
    <text evidence="1 6">Belongs to the acylphosphatase family.</text>
</comment>
<dbReference type="NCBIfam" id="NF011001">
    <property type="entry name" value="PRK14427.1"/>
    <property type="match status" value="1"/>
</dbReference>
<dbReference type="Pfam" id="PF00708">
    <property type="entry name" value="Acylphosphatase"/>
    <property type="match status" value="1"/>
</dbReference>
<dbReference type="Proteomes" id="UP001623384">
    <property type="component" value="Chromosome"/>
</dbReference>
<evidence type="ECO:0000256" key="3">
    <source>
        <dbReference type="ARBA" id="ARBA00015991"/>
    </source>
</evidence>
<evidence type="ECO:0000256" key="5">
    <source>
        <dbReference type="PROSITE-ProRule" id="PRU00520"/>
    </source>
</evidence>
<feature type="domain" description="Acylphosphatase-like" evidence="8">
    <location>
        <begin position="33"/>
        <end position="119"/>
    </location>
</feature>
<reference evidence="9 10" key="1">
    <citation type="submission" date="2024-03" db="EMBL/GenBank/DDBJ databases">
        <title>Rhodococcus navarretei sp. nov. and Pseudarthrobacter quantumdoti sp. nov., two new species with the ability to biosynthesize Quantum Dots isolated from soil samples at Union Glacier, Antarctica.</title>
        <authorList>
            <person name="Vargas M."/>
        </authorList>
    </citation>
    <scope>NUCLEOTIDE SEQUENCE [LARGE SCALE GENOMIC DNA]</scope>
    <source>
        <strain evidence="9 10">RC-2-3</strain>
    </source>
</reference>
<dbReference type="Gene3D" id="3.30.70.100">
    <property type="match status" value="1"/>
</dbReference>
<dbReference type="PRINTS" id="PR00112">
    <property type="entry name" value="ACYLPHPHTASE"/>
</dbReference>
<comment type="catalytic activity">
    <reaction evidence="4 5">
        <text>an acyl phosphate + H2O = a carboxylate + phosphate + H(+)</text>
        <dbReference type="Rhea" id="RHEA:14965"/>
        <dbReference type="ChEBI" id="CHEBI:15377"/>
        <dbReference type="ChEBI" id="CHEBI:15378"/>
        <dbReference type="ChEBI" id="CHEBI:29067"/>
        <dbReference type="ChEBI" id="CHEBI:43474"/>
        <dbReference type="ChEBI" id="CHEBI:59918"/>
        <dbReference type="EC" id="3.6.1.7"/>
    </reaction>
</comment>
<dbReference type="InterPro" id="IPR020456">
    <property type="entry name" value="Acylphosphatase"/>
</dbReference>
<dbReference type="RefSeq" id="WP_406633799.1">
    <property type="nucleotide sequence ID" value="NZ_CP148033.1"/>
</dbReference>
<organism evidence="9 10">
    <name type="scientific">Pseudarthrobacter quantipunctorum</name>
    <dbReference type="NCBI Taxonomy" id="3128980"/>
    <lineage>
        <taxon>Bacteria</taxon>
        <taxon>Bacillati</taxon>
        <taxon>Actinomycetota</taxon>
        <taxon>Actinomycetes</taxon>
        <taxon>Micrococcales</taxon>
        <taxon>Micrococcaceae</taxon>
        <taxon>Pseudarthrobacter</taxon>
    </lineage>
</organism>